<keyword evidence="2" id="KW-1185">Reference proteome</keyword>
<dbReference type="Pfam" id="PF13671">
    <property type="entry name" value="AAA_33"/>
    <property type="match status" value="1"/>
</dbReference>
<dbReference type="PIRSF" id="PIRSF037081">
    <property type="entry name" value="P-loop_All4644_prd"/>
    <property type="match status" value="1"/>
</dbReference>
<dbReference type="InterPro" id="IPR027417">
    <property type="entry name" value="P-loop_NTPase"/>
</dbReference>
<proteinExistence type="predicted"/>
<dbReference type="EMBL" id="JAGIOD010000001">
    <property type="protein sequence ID" value="MBP2380516.1"/>
    <property type="molecule type" value="Genomic_DNA"/>
</dbReference>
<comment type="caution">
    <text evidence="1">The sequence shown here is derived from an EMBL/GenBank/DDBJ whole genome shotgun (WGS) entry which is preliminary data.</text>
</comment>
<dbReference type="Gene3D" id="3.40.50.300">
    <property type="entry name" value="P-loop containing nucleotide triphosphate hydrolases"/>
    <property type="match status" value="1"/>
</dbReference>
<dbReference type="RefSeq" id="WP_209898560.1">
    <property type="nucleotide sequence ID" value="NZ_BAAAJW010000008.1"/>
</dbReference>
<accession>A0ABS4WWP7</accession>
<organism evidence="1 2">
    <name type="scientific">Brachybacterium sacelli</name>
    <dbReference type="NCBI Taxonomy" id="173364"/>
    <lineage>
        <taxon>Bacteria</taxon>
        <taxon>Bacillati</taxon>
        <taxon>Actinomycetota</taxon>
        <taxon>Actinomycetes</taxon>
        <taxon>Micrococcales</taxon>
        <taxon>Dermabacteraceae</taxon>
        <taxon>Brachybacterium</taxon>
    </lineage>
</organism>
<sequence>MTMALMCGLSFAGKSTLAAQLAEGLPASLVSLDLINEERGLHGGQGIPLEEWAETNRIAHERGRDFLDAGHHVVVDDTGSPRFIRDEWRKIANRSGAPFLVVWVQISPELQQARVRANRQSRDRPDVTDAVLHDHRASFEPPTDEEVIVVDAQDTADPARVAALVQRLRSHRTP</sequence>
<dbReference type="Proteomes" id="UP001519290">
    <property type="component" value="Unassembled WGS sequence"/>
</dbReference>
<keyword evidence="1" id="KW-0808">Transferase</keyword>
<dbReference type="GO" id="GO:0016301">
    <property type="term" value="F:kinase activity"/>
    <property type="evidence" value="ECO:0007669"/>
    <property type="project" value="UniProtKB-KW"/>
</dbReference>
<keyword evidence="1" id="KW-0418">Kinase</keyword>
<gene>
    <name evidence="1" type="ORF">JOF43_000473</name>
</gene>
<protein>
    <submittedName>
        <fullName evidence="1">Kinase</fullName>
    </submittedName>
</protein>
<evidence type="ECO:0000313" key="1">
    <source>
        <dbReference type="EMBL" id="MBP2380516.1"/>
    </source>
</evidence>
<dbReference type="InterPro" id="IPR017101">
    <property type="entry name" value="P-loop_ATP/GTP-bd_All4644_prd"/>
</dbReference>
<dbReference type="SUPFAM" id="SSF52540">
    <property type="entry name" value="P-loop containing nucleoside triphosphate hydrolases"/>
    <property type="match status" value="1"/>
</dbReference>
<name>A0ABS4WWP7_9MICO</name>
<reference evidence="1 2" key="1">
    <citation type="submission" date="2021-03" db="EMBL/GenBank/DDBJ databases">
        <title>Sequencing the genomes of 1000 actinobacteria strains.</title>
        <authorList>
            <person name="Klenk H.-P."/>
        </authorList>
    </citation>
    <scope>NUCLEOTIDE SEQUENCE [LARGE SCALE GENOMIC DNA]</scope>
    <source>
        <strain evidence="1 2">DSM 14566</strain>
    </source>
</reference>
<evidence type="ECO:0000313" key="2">
    <source>
        <dbReference type="Proteomes" id="UP001519290"/>
    </source>
</evidence>